<protein>
    <submittedName>
        <fullName evidence="2">Uncharacterized protein</fullName>
    </submittedName>
</protein>
<evidence type="ECO:0000256" key="1">
    <source>
        <dbReference type="SAM" id="MobiDB-lite"/>
    </source>
</evidence>
<keyword evidence="3" id="KW-1185">Reference proteome</keyword>
<organism evidence="2 3">
    <name type="scientific">Aulographum hederae CBS 113979</name>
    <dbReference type="NCBI Taxonomy" id="1176131"/>
    <lineage>
        <taxon>Eukaryota</taxon>
        <taxon>Fungi</taxon>
        <taxon>Dikarya</taxon>
        <taxon>Ascomycota</taxon>
        <taxon>Pezizomycotina</taxon>
        <taxon>Dothideomycetes</taxon>
        <taxon>Pleosporomycetidae</taxon>
        <taxon>Aulographales</taxon>
        <taxon>Aulographaceae</taxon>
    </lineage>
</organism>
<dbReference type="Proteomes" id="UP000800041">
    <property type="component" value="Unassembled WGS sequence"/>
</dbReference>
<dbReference type="AlphaFoldDB" id="A0A6G1H9M8"/>
<sequence>MLQARGVHPTNDSSAQIYKSYLARCSLAEIPHIQPRTLNVTRPRTYREQSRTENQPPLPDTTTPIRSNEPQVTVSATISTVRTAISFSSPCSRSVGGSPKSPLVQRLSCQVTFTSSSFHCLSCEDPHIPFKQELSSTQNILSTAHTTSHTDSLPNPSSHAKTKHNLPLACLDKFQNFSLQNCNSPTSRQTRRHASSGNSLCCSNWPPNQTRT</sequence>
<feature type="region of interest" description="Disordered" evidence="1">
    <location>
        <begin position="39"/>
        <end position="71"/>
    </location>
</feature>
<gene>
    <name evidence="2" type="ORF">K402DRAFT_243745</name>
</gene>
<dbReference type="EMBL" id="ML977143">
    <property type="protein sequence ID" value="KAF1989933.1"/>
    <property type="molecule type" value="Genomic_DNA"/>
</dbReference>
<name>A0A6G1H9M8_9PEZI</name>
<evidence type="ECO:0000313" key="3">
    <source>
        <dbReference type="Proteomes" id="UP000800041"/>
    </source>
</evidence>
<accession>A0A6G1H9M8</accession>
<proteinExistence type="predicted"/>
<feature type="compositionally biased region" description="Polar residues" evidence="1">
    <location>
        <begin position="52"/>
        <end position="71"/>
    </location>
</feature>
<evidence type="ECO:0000313" key="2">
    <source>
        <dbReference type="EMBL" id="KAF1989933.1"/>
    </source>
</evidence>
<reference evidence="2" key="1">
    <citation type="journal article" date="2020" name="Stud. Mycol.">
        <title>101 Dothideomycetes genomes: a test case for predicting lifestyles and emergence of pathogens.</title>
        <authorList>
            <person name="Haridas S."/>
            <person name="Albert R."/>
            <person name="Binder M."/>
            <person name="Bloem J."/>
            <person name="Labutti K."/>
            <person name="Salamov A."/>
            <person name="Andreopoulos B."/>
            <person name="Baker S."/>
            <person name="Barry K."/>
            <person name="Bills G."/>
            <person name="Bluhm B."/>
            <person name="Cannon C."/>
            <person name="Castanera R."/>
            <person name="Culley D."/>
            <person name="Daum C."/>
            <person name="Ezra D."/>
            <person name="Gonzalez J."/>
            <person name="Henrissat B."/>
            <person name="Kuo A."/>
            <person name="Liang C."/>
            <person name="Lipzen A."/>
            <person name="Lutzoni F."/>
            <person name="Magnuson J."/>
            <person name="Mondo S."/>
            <person name="Nolan M."/>
            <person name="Ohm R."/>
            <person name="Pangilinan J."/>
            <person name="Park H.-J."/>
            <person name="Ramirez L."/>
            <person name="Alfaro M."/>
            <person name="Sun H."/>
            <person name="Tritt A."/>
            <person name="Yoshinaga Y."/>
            <person name="Zwiers L.-H."/>
            <person name="Turgeon B."/>
            <person name="Goodwin S."/>
            <person name="Spatafora J."/>
            <person name="Crous P."/>
            <person name="Grigoriev I."/>
        </authorList>
    </citation>
    <scope>NUCLEOTIDE SEQUENCE</scope>
    <source>
        <strain evidence="2">CBS 113979</strain>
    </source>
</reference>